<dbReference type="Proteomes" id="UP000054886">
    <property type="component" value="Unassembled WGS sequence"/>
</dbReference>
<feature type="compositionally biased region" description="Basic and acidic residues" evidence="1">
    <location>
        <begin position="361"/>
        <end position="377"/>
    </location>
</feature>
<feature type="region of interest" description="Disordered" evidence="1">
    <location>
        <begin position="300"/>
        <end position="396"/>
    </location>
</feature>
<evidence type="ECO:0000313" key="3">
    <source>
        <dbReference type="EMBL" id="KTB10444.1"/>
    </source>
</evidence>
<accession>A0A0W0CEP7</accession>
<feature type="compositionally biased region" description="Polar residues" evidence="1">
    <location>
        <begin position="22"/>
        <end position="38"/>
    </location>
</feature>
<feature type="region of interest" description="Disordered" evidence="1">
    <location>
        <begin position="201"/>
        <end position="224"/>
    </location>
</feature>
<dbReference type="Pfam" id="PF08550">
    <property type="entry name" value="GATA_AreA"/>
    <property type="match status" value="1"/>
</dbReference>
<sequence length="659" mass="74541">MPSKLGLPRGPDNIPPLELSPGTDSKIPTGNAIKQTITQQHSEQQQKQRQQQHSQNNPNNKQNSGLSKQAISSEFLKVSPNLFTPERLHLFDTVELYTTLIKTSKTIQQGERLGNLSWRILNKALLRNNDINISKKRDGVKNIYSVLNPMNNNGNNKSAATTFGTTTNITSKKPQTSFTQILPKNENTDKRSKITAIRPMEALNGATEPRRNRSNDSFQKNDQHADIRGILSKERQHKSTTALFQKNHNRSENAGNQNVSDFNKSNHLLYKQFNQIKQKKKKEDPQMVITGFDTNMVIIKKKHSSDSPNDKRNKSRSKSPEVLNIGKSNHKRSNSGTSQVSDNNSKSIFKHESLFGKPNRRGSESKHNNNKTRKDNKIFFSSEDEDESDWDSVSDSSEFYTDEIDEEDEDEQYYNKQWDKLVLAKQASNDKKLSAHGSELQDGAHHLEKIQSNNLSQPIRRSLLSGLFHNGSSTYSTKDSGEDSGRSSLFNSQNSTPTSISGQNYKVSSAHKPTIETTNVTAVGSVTPPHDSFMQPSQYIRETLTRSTSNMRSTSRRGSSSSIVSEATGARYLYESNAPPTAHTLLPTALSTHMFVPNNIQQQRMAVKADVNQREGRRLTRRESMDIPIKNVKNSVLKTRMEISEEERYQRSQMQRRHK</sequence>
<dbReference type="GO" id="GO:0006808">
    <property type="term" value="P:regulation of nitrogen utilization"/>
    <property type="evidence" value="ECO:0007669"/>
    <property type="project" value="EnsemblFungi"/>
</dbReference>
<feature type="domain" description="Nitrogen regulatory protein areA GATA-like" evidence="2">
    <location>
        <begin position="96"/>
        <end position="123"/>
    </location>
</feature>
<dbReference type="PANTHER" id="PTHR28014:SF1">
    <property type="entry name" value="NEGATIVE REGULATOR OF RAS-CAMP PATHWAY"/>
    <property type="match status" value="1"/>
</dbReference>
<comment type="caution">
    <text evidence="3">The sequence shown here is derived from an EMBL/GenBank/DDBJ whole genome shotgun (WGS) entry which is preliminary data.</text>
</comment>
<feature type="compositionally biased region" description="Polar residues" evidence="1">
    <location>
        <begin position="334"/>
        <end position="347"/>
    </location>
</feature>
<feature type="compositionally biased region" description="Acidic residues" evidence="1">
    <location>
        <begin position="382"/>
        <end position="392"/>
    </location>
</feature>
<reference evidence="3 4" key="1">
    <citation type="submission" date="2015-10" db="EMBL/GenBank/DDBJ databases">
        <title>Draft genomes sequences of Candida glabrata isolates 1A, 1B, 2A, 2B, 3A and 3B.</title>
        <authorList>
            <person name="Haavelsrud O.E."/>
            <person name="Gaustad P."/>
        </authorList>
    </citation>
    <scope>NUCLEOTIDE SEQUENCE [LARGE SCALE GENOMIC DNA]</scope>
    <source>
        <strain evidence="3">910700640</strain>
    </source>
</reference>
<proteinExistence type="predicted"/>
<dbReference type="GO" id="GO:2000220">
    <property type="term" value="P:regulation of pseudohyphal growth"/>
    <property type="evidence" value="ECO:0007669"/>
    <property type="project" value="EnsemblFungi"/>
</dbReference>
<protein>
    <submittedName>
        <fullName evidence="3">Negative regulator of RAS-cAMP pathway</fullName>
    </submittedName>
</protein>
<dbReference type="VEuPathDB" id="FungiDB:GVI51_J10109"/>
<dbReference type="VEuPathDB" id="FungiDB:GWK60_J10087"/>
<feature type="compositionally biased region" description="Low complexity" evidence="1">
    <location>
        <begin position="39"/>
        <end position="63"/>
    </location>
</feature>
<dbReference type="VEuPathDB" id="FungiDB:GW608_J10131"/>
<dbReference type="InterPro" id="IPR053043">
    <property type="entry name" value="Ras-cAMP_regulatory"/>
</dbReference>
<dbReference type="GO" id="GO:0000122">
    <property type="term" value="P:negative regulation of transcription by RNA polymerase II"/>
    <property type="evidence" value="ECO:0007669"/>
    <property type="project" value="EnsemblFungi"/>
</dbReference>
<evidence type="ECO:0000256" key="1">
    <source>
        <dbReference type="SAM" id="MobiDB-lite"/>
    </source>
</evidence>
<dbReference type="GO" id="GO:0005737">
    <property type="term" value="C:cytoplasm"/>
    <property type="evidence" value="ECO:0007669"/>
    <property type="project" value="EnsemblFungi"/>
</dbReference>
<feature type="compositionally biased region" description="Basic and acidic residues" evidence="1">
    <location>
        <begin position="208"/>
        <end position="224"/>
    </location>
</feature>
<feature type="region of interest" description="Disordered" evidence="1">
    <location>
        <begin position="474"/>
        <end position="513"/>
    </location>
</feature>
<organism evidence="3 4">
    <name type="scientific">Candida glabrata</name>
    <name type="common">Yeast</name>
    <name type="synonym">Torulopsis glabrata</name>
    <dbReference type="NCBI Taxonomy" id="5478"/>
    <lineage>
        <taxon>Eukaryota</taxon>
        <taxon>Fungi</taxon>
        <taxon>Dikarya</taxon>
        <taxon>Ascomycota</taxon>
        <taxon>Saccharomycotina</taxon>
        <taxon>Saccharomycetes</taxon>
        <taxon>Saccharomycetales</taxon>
        <taxon>Saccharomycetaceae</taxon>
        <taxon>Nakaseomyces</taxon>
    </lineage>
</organism>
<dbReference type="GO" id="GO:0031930">
    <property type="term" value="P:mitochondria-nucleus signaling pathway"/>
    <property type="evidence" value="ECO:0007669"/>
    <property type="project" value="EnsemblFungi"/>
</dbReference>
<dbReference type="EMBL" id="LLZZ01000053">
    <property type="protein sequence ID" value="KTB10444.1"/>
    <property type="molecule type" value="Genomic_DNA"/>
</dbReference>
<feature type="compositionally biased region" description="Polar residues" evidence="1">
    <location>
        <begin position="486"/>
        <end position="507"/>
    </location>
</feature>
<dbReference type="PANTHER" id="PTHR28014">
    <property type="entry name" value="NEGATIVE REGULATOR OF RAS-CAMP PATHWAY"/>
    <property type="match status" value="1"/>
</dbReference>
<dbReference type="VEuPathDB" id="FungiDB:CAGL0J10274g"/>
<dbReference type="AlphaFoldDB" id="A0A0W0CEP7"/>
<dbReference type="InterPro" id="IPR013860">
    <property type="entry name" value="AreA_GATA"/>
</dbReference>
<gene>
    <name evidence="3" type="ORF">AO440_003206</name>
</gene>
<evidence type="ECO:0000259" key="2">
    <source>
        <dbReference type="Pfam" id="PF08550"/>
    </source>
</evidence>
<feature type="region of interest" description="Disordered" evidence="1">
    <location>
        <begin position="244"/>
        <end position="263"/>
    </location>
</feature>
<dbReference type="VEuPathDB" id="FungiDB:B1J91_J10274g"/>
<evidence type="ECO:0000313" key="4">
    <source>
        <dbReference type="Proteomes" id="UP000054886"/>
    </source>
</evidence>
<name>A0A0W0CEP7_CANGB</name>
<feature type="region of interest" description="Disordered" evidence="1">
    <location>
        <begin position="1"/>
        <end position="67"/>
    </location>
</feature>